<dbReference type="InterPro" id="IPR000719">
    <property type="entry name" value="Prot_kinase_dom"/>
</dbReference>
<sequence length="510" mass="56378">MFADLLPDGTILQGQRDQYRILGLIGRGGMGAVYRCERMSDGSTWALKEMRPPVEAAPEEIAENRKLFDQESQLLQTLDHPNLPKVIDSFDQAGRPTLVMEFVQGKTLEDKQRETNAPFFQRDVVNWGIQIARVLNYLHTQNPPIIFRDMKPPNVMLTPEGIIKLIDFGVARTYKTNKSKDTVAMGSAGYAPPEQYGKGQTDARADIYALGATLLHMLTNLPPVPLQTPKDGSLIRHNQSVTPEMEQVIIKAMAMDRDKRFQTMASFEQALLAVDRGVIVPDKLDDPTMMPTPAPVFNNPDPSWSNPNSNPAPAWGNQNPNPAPAWGNPNPNPAPAWGAPQQPNYQQPMAQPVPQQSVPSWAPPVQTPAWSPPPQANGPICDQCGRMNKPNARFCAGCGAAIKRAVPKLVITSPRAVWELALTHFPCRIGRRDPAQNHHPEIDLAEHDRGVASRRHAVIEQQGDHHLLIDLGSINGTSINGVPMTAYQPHHLRPGDRIRIGDVEMVFSIE</sequence>
<evidence type="ECO:0000313" key="9">
    <source>
        <dbReference type="EMBL" id="KPL80186.1"/>
    </source>
</evidence>
<dbReference type="PROSITE" id="PS50011">
    <property type="entry name" value="PROTEIN_KINASE_DOM"/>
    <property type="match status" value="1"/>
</dbReference>
<dbReference type="InterPro" id="IPR008984">
    <property type="entry name" value="SMAD_FHA_dom_sf"/>
</dbReference>
<keyword evidence="1" id="KW-0808">Transferase</keyword>
<dbReference type="PANTHER" id="PTHR43289">
    <property type="entry name" value="MITOGEN-ACTIVATED PROTEIN KINASE KINASE KINASE 20-RELATED"/>
    <property type="match status" value="1"/>
</dbReference>
<dbReference type="GO" id="GO:0005524">
    <property type="term" value="F:ATP binding"/>
    <property type="evidence" value="ECO:0007669"/>
    <property type="project" value="UniProtKB-UniRule"/>
</dbReference>
<comment type="caution">
    <text evidence="9">The sequence shown here is derived from an EMBL/GenBank/DDBJ whole genome shotgun (WGS) entry which is preliminary data.</text>
</comment>
<feature type="compositionally biased region" description="Low complexity" evidence="6">
    <location>
        <begin position="298"/>
        <end position="344"/>
    </location>
</feature>
<dbReference type="Gene3D" id="1.10.510.10">
    <property type="entry name" value="Transferase(Phosphotransferase) domain 1"/>
    <property type="match status" value="1"/>
</dbReference>
<reference evidence="9 10" key="1">
    <citation type="submission" date="2015-07" db="EMBL/GenBank/DDBJ databases">
        <title>Whole genome sequence of Herpetosiphon geysericola DSM 7119.</title>
        <authorList>
            <person name="Hemp J."/>
            <person name="Ward L.M."/>
            <person name="Pace L.A."/>
            <person name="Fischer W.W."/>
        </authorList>
    </citation>
    <scope>NUCLEOTIDE SEQUENCE [LARGE SCALE GENOMIC DNA]</scope>
    <source>
        <strain evidence="9 10">DSM 7119</strain>
    </source>
</reference>
<dbReference type="EMBL" id="LGKP01000040">
    <property type="protein sequence ID" value="KPL80186.1"/>
    <property type="molecule type" value="Genomic_DNA"/>
</dbReference>
<evidence type="ECO:0000259" key="8">
    <source>
        <dbReference type="PROSITE" id="PS50011"/>
    </source>
</evidence>
<evidence type="ECO:0000256" key="5">
    <source>
        <dbReference type="PROSITE-ProRule" id="PRU10141"/>
    </source>
</evidence>
<dbReference type="AlphaFoldDB" id="A0A0N8GP84"/>
<evidence type="ECO:0000256" key="2">
    <source>
        <dbReference type="ARBA" id="ARBA00022741"/>
    </source>
</evidence>
<feature type="domain" description="FHA" evidence="7">
    <location>
        <begin position="427"/>
        <end position="484"/>
    </location>
</feature>
<dbReference type="CDD" id="cd14014">
    <property type="entry name" value="STKc_PknB_like"/>
    <property type="match status" value="1"/>
</dbReference>
<evidence type="ECO:0000259" key="7">
    <source>
        <dbReference type="PROSITE" id="PS50006"/>
    </source>
</evidence>
<dbReference type="SUPFAM" id="SSF56112">
    <property type="entry name" value="Protein kinase-like (PK-like)"/>
    <property type="match status" value="1"/>
</dbReference>
<dbReference type="CDD" id="cd00060">
    <property type="entry name" value="FHA"/>
    <property type="match status" value="1"/>
</dbReference>
<dbReference type="Pfam" id="PF00069">
    <property type="entry name" value="Pkinase"/>
    <property type="match status" value="1"/>
</dbReference>
<dbReference type="SMART" id="SM00240">
    <property type="entry name" value="FHA"/>
    <property type="match status" value="1"/>
</dbReference>
<keyword evidence="10" id="KW-1185">Reference proteome</keyword>
<dbReference type="InterPro" id="IPR017441">
    <property type="entry name" value="Protein_kinase_ATP_BS"/>
</dbReference>
<name>A0A0N8GP84_9CHLR</name>
<dbReference type="Proteomes" id="UP000050277">
    <property type="component" value="Unassembled WGS sequence"/>
</dbReference>
<dbReference type="OrthoDB" id="136279at2"/>
<dbReference type="Pfam" id="PF00498">
    <property type="entry name" value="FHA"/>
    <property type="match status" value="1"/>
</dbReference>
<evidence type="ECO:0000256" key="1">
    <source>
        <dbReference type="ARBA" id="ARBA00022679"/>
    </source>
</evidence>
<dbReference type="PANTHER" id="PTHR43289:SF34">
    <property type="entry name" value="SERINE_THREONINE-PROTEIN KINASE YBDM-RELATED"/>
    <property type="match status" value="1"/>
</dbReference>
<evidence type="ECO:0000256" key="3">
    <source>
        <dbReference type="ARBA" id="ARBA00022777"/>
    </source>
</evidence>
<evidence type="ECO:0000313" key="10">
    <source>
        <dbReference type="Proteomes" id="UP000050277"/>
    </source>
</evidence>
<evidence type="ECO:0000256" key="6">
    <source>
        <dbReference type="SAM" id="MobiDB-lite"/>
    </source>
</evidence>
<evidence type="ECO:0000256" key="4">
    <source>
        <dbReference type="ARBA" id="ARBA00022840"/>
    </source>
</evidence>
<dbReference type="InterPro" id="IPR011009">
    <property type="entry name" value="Kinase-like_dom_sf"/>
</dbReference>
<feature type="binding site" evidence="5">
    <location>
        <position position="48"/>
    </location>
    <ligand>
        <name>ATP</name>
        <dbReference type="ChEBI" id="CHEBI:30616"/>
    </ligand>
</feature>
<proteinExistence type="predicted"/>
<dbReference type="PROSITE" id="PS50006">
    <property type="entry name" value="FHA_DOMAIN"/>
    <property type="match status" value="1"/>
</dbReference>
<organism evidence="9 10">
    <name type="scientific">Herpetosiphon geysericola</name>
    <dbReference type="NCBI Taxonomy" id="70996"/>
    <lineage>
        <taxon>Bacteria</taxon>
        <taxon>Bacillati</taxon>
        <taxon>Chloroflexota</taxon>
        <taxon>Chloroflexia</taxon>
        <taxon>Herpetosiphonales</taxon>
        <taxon>Herpetosiphonaceae</taxon>
        <taxon>Herpetosiphon</taxon>
    </lineage>
</organism>
<accession>A0A0N8GP84</accession>
<keyword evidence="2 5" id="KW-0547">Nucleotide-binding</keyword>
<dbReference type="STRING" id="70996.SE18_24290"/>
<feature type="compositionally biased region" description="Polar residues" evidence="6">
    <location>
        <begin position="345"/>
        <end position="359"/>
    </location>
</feature>
<feature type="compositionally biased region" description="Pro residues" evidence="6">
    <location>
        <begin position="361"/>
        <end position="374"/>
    </location>
</feature>
<keyword evidence="4 5" id="KW-0067">ATP-binding</keyword>
<dbReference type="InterPro" id="IPR000253">
    <property type="entry name" value="FHA_dom"/>
</dbReference>
<dbReference type="SUPFAM" id="SSF49879">
    <property type="entry name" value="SMAD/FHA domain"/>
    <property type="match status" value="1"/>
</dbReference>
<dbReference type="SMART" id="SM00220">
    <property type="entry name" value="S_TKc"/>
    <property type="match status" value="1"/>
</dbReference>
<dbReference type="RefSeq" id="WP_054537062.1">
    <property type="nucleotide sequence ID" value="NZ_LGKP01000040.1"/>
</dbReference>
<feature type="region of interest" description="Disordered" evidence="6">
    <location>
        <begin position="285"/>
        <end position="374"/>
    </location>
</feature>
<dbReference type="Gene3D" id="3.30.200.20">
    <property type="entry name" value="Phosphorylase Kinase, domain 1"/>
    <property type="match status" value="1"/>
</dbReference>
<dbReference type="GO" id="GO:0004674">
    <property type="term" value="F:protein serine/threonine kinase activity"/>
    <property type="evidence" value="ECO:0007669"/>
    <property type="project" value="TreeGrafter"/>
</dbReference>
<dbReference type="Gene3D" id="2.60.200.20">
    <property type="match status" value="1"/>
</dbReference>
<feature type="domain" description="Protein kinase" evidence="8">
    <location>
        <begin position="19"/>
        <end position="272"/>
    </location>
</feature>
<gene>
    <name evidence="9" type="ORF">SE18_24290</name>
</gene>
<protein>
    <submittedName>
        <fullName evidence="9">Protein kinase</fullName>
    </submittedName>
</protein>
<dbReference type="PROSITE" id="PS00107">
    <property type="entry name" value="PROTEIN_KINASE_ATP"/>
    <property type="match status" value="1"/>
</dbReference>
<keyword evidence="3 9" id="KW-0418">Kinase</keyword>